<dbReference type="EMBL" id="FNDI01000054">
    <property type="protein sequence ID" value="SDJ48517.1"/>
    <property type="molecule type" value="Genomic_DNA"/>
</dbReference>
<dbReference type="SUPFAM" id="SSF48452">
    <property type="entry name" value="TPR-like"/>
    <property type="match status" value="1"/>
</dbReference>
<evidence type="ECO:0000313" key="1">
    <source>
        <dbReference type="EMBL" id="SDJ48517.1"/>
    </source>
</evidence>
<dbReference type="AlphaFoldDB" id="A0A7Z7FR23"/>
<keyword evidence="2" id="KW-1185">Reference proteome</keyword>
<name>A0A7Z7FR23_9BURK</name>
<dbReference type="Gene3D" id="1.25.40.10">
    <property type="entry name" value="Tetratricopeptide repeat domain"/>
    <property type="match status" value="1"/>
</dbReference>
<comment type="caution">
    <text evidence="1">The sequence shown here is derived from an EMBL/GenBank/DDBJ whole genome shotgun (WGS) entry which is preliminary data.</text>
</comment>
<protein>
    <submittedName>
        <fullName evidence="1">Uncharacterized protein</fullName>
    </submittedName>
</protein>
<gene>
    <name evidence="1" type="ORF">SAMN04487926_15433</name>
</gene>
<proteinExistence type="predicted"/>
<reference evidence="1" key="1">
    <citation type="submission" date="2016-10" db="EMBL/GenBank/DDBJ databases">
        <authorList>
            <person name="Varghese N."/>
            <person name="Submissions S."/>
        </authorList>
    </citation>
    <scope>NUCLEOTIDE SEQUENCE [LARGE SCALE GENOMIC DNA]</scope>
    <source>
        <strain evidence="1">YR281</strain>
    </source>
</reference>
<dbReference type="Proteomes" id="UP000198900">
    <property type="component" value="Unassembled WGS sequence"/>
</dbReference>
<evidence type="ECO:0000313" key="2">
    <source>
        <dbReference type="Proteomes" id="UP000198900"/>
    </source>
</evidence>
<sequence>NADANLATGVYGMQMFTIRREQGRLAEVAPIFKRFVDEHSEDATWRPGFMLICSDLGFEAQARDNLDRLAESESSIPVDSRRLVTLTYLAEVAARLRDVEHAERIYALLLPFQDQVVTVPVFTLCCGSAARFLGMLAHALGDWSAAEQHFDYALRMDERLRAWPWLAHGRHEYALMLAARNGREDRERAQDLLSMAAAAARRLKMFALVERIGGAQAEARPKS</sequence>
<dbReference type="InterPro" id="IPR011990">
    <property type="entry name" value="TPR-like_helical_dom_sf"/>
</dbReference>
<feature type="non-terminal residue" evidence="1">
    <location>
        <position position="1"/>
    </location>
</feature>
<accession>A0A7Z7FR23</accession>
<organism evidence="1 2">
    <name type="scientific">Paraburkholderia steynii</name>
    <dbReference type="NCBI Taxonomy" id="1245441"/>
    <lineage>
        <taxon>Bacteria</taxon>
        <taxon>Pseudomonadati</taxon>
        <taxon>Pseudomonadota</taxon>
        <taxon>Betaproteobacteria</taxon>
        <taxon>Burkholderiales</taxon>
        <taxon>Burkholderiaceae</taxon>
        <taxon>Paraburkholderia</taxon>
    </lineage>
</organism>